<evidence type="ECO:0000313" key="1">
    <source>
        <dbReference type="EMBL" id="MSS28254.1"/>
    </source>
</evidence>
<dbReference type="EMBL" id="VUMH01000009">
    <property type="protein sequence ID" value="MSS28254.1"/>
    <property type="molecule type" value="Genomic_DNA"/>
</dbReference>
<dbReference type="RefSeq" id="WP_154511483.1">
    <property type="nucleotide sequence ID" value="NZ_VUMH01000009.1"/>
</dbReference>
<proteinExistence type="predicted"/>
<evidence type="ECO:0000313" key="2">
    <source>
        <dbReference type="Proteomes" id="UP000477488"/>
    </source>
</evidence>
<organism evidence="1 2">
    <name type="scientific">Desulfovibrio porci</name>
    <dbReference type="NCBI Taxonomy" id="2605782"/>
    <lineage>
        <taxon>Bacteria</taxon>
        <taxon>Pseudomonadati</taxon>
        <taxon>Thermodesulfobacteriota</taxon>
        <taxon>Desulfovibrionia</taxon>
        <taxon>Desulfovibrionales</taxon>
        <taxon>Desulfovibrionaceae</taxon>
        <taxon>Desulfovibrio</taxon>
    </lineage>
</organism>
<keyword evidence="2" id="KW-1185">Reference proteome</keyword>
<comment type="caution">
    <text evidence="1">The sequence shown here is derived from an EMBL/GenBank/DDBJ whole genome shotgun (WGS) entry which is preliminary data.</text>
</comment>
<sequence>MARRKRAFHVLHVLEDLRCAALPHGARFSLSGGAISATGFQGCFQSVNDERRALTENSKRAALKKRIRWKMRGSGKADANRP</sequence>
<reference evidence="1 2" key="1">
    <citation type="submission" date="2019-09" db="EMBL/GenBank/DDBJ databases">
        <title>In-depth cultivation of the pig gut microbiome towards novel bacterial diversity and tailored functional studies.</title>
        <authorList>
            <person name="Wylensek D."/>
            <person name="Hitch T.C.A."/>
            <person name="Clavel T."/>
        </authorList>
    </citation>
    <scope>NUCLEOTIDE SEQUENCE [LARGE SCALE GENOMIC DNA]</scope>
    <source>
        <strain evidence="1 2">PG-178-WT-4</strain>
    </source>
</reference>
<gene>
    <name evidence="1" type="ORF">FYJ44_09455</name>
</gene>
<accession>A0A6L5XLX5</accession>
<name>A0A6L5XLX5_9BACT</name>
<dbReference type="AlphaFoldDB" id="A0A6L5XLX5"/>
<dbReference type="Proteomes" id="UP000477488">
    <property type="component" value="Unassembled WGS sequence"/>
</dbReference>
<protein>
    <submittedName>
        <fullName evidence="1">Uncharacterized protein</fullName>
    </submittedName>
</protein>